<organism evidence="2 3">
    <name type="scientific">Tetracentron sinense</name>
    <name type="common">Spur-leaf</name>
    <dbReference type="NCBI Taxonomy" id="13715"/>
    <lineage>
        <taxon>Eukaryota</taxon>
        <taxon>Viridiplantae</taxon>
        <taxon>Streptophyta</taxon>
        <taxon>Embryophyta</taxon>
        <taxon>Tracheophyta</taxon>
        <taxon>Spermatophyta</taxon>
        <taxon>Magnoliopsida</taxon>
        <taxon>Trochodendrales</taxon>
        <taxon>Trochodendraceae</taxon>
        <taxon>Tetracentron</taxon>
    </lineage>
</organism>
<proteinExistence type="predicted"/>
<gene>
    <name evidence="2" type="ORF">HHK36_025776</name>
</gene>
<accession>A0A834YNU9</accession>
<keyword evidence="1" id="KW-1133">Transmembrane helix</keyword>
<protein>
    <submittedName>
        <fullName evidence="2">Uncharacterized protein</fullName>
    </submittedName>
</protein>
<name>A0A834YNU9_TETSI</name>
<dbReference type="Proteomes" id="UP000655225">
    <property type="component" value="Unassembled WGS sequence"/>
</dbReference>
<dbReference type="PANTHER" id="PTHR31170:SF25">
    <property type="entry name" value="BNAA09G04570D PROTEIN"/>
    <property type="match status" value="1"/>
</dbReference>
<dbReference type="PANTHER" id="PTHR31170">
    <property type="entry name" value="BNAC04G53230D PROTEIN"/>
    <property type="match status" value="1"/>
</dbReference>
<evidence type="ECO:0000313" key="2">
    <source>
        <dbReference type="EMBL" id="KAF8389091.1"/>
    </source>
</evidence>
<sequence>MDGASSSNPSEMNIGADNLLAIEMTDMLKTVYPISPECCIYRVPEKLRGVNEAAYNPRVVSIGPYHHGKESLKVMEEHKWRYLKVFLDLEQVKPLKYYVISSREMENWARKYYSESIKLSSDEFIKMMLLDGCFIIVFLLRPSNVYVNDIIVECTRNVTELDQTGVQFRVGPKSRCSLDLKFTDGVLEITDYTESFFRNLIALEQCHKSDWSNLSSHFNDVPYMASYSAVTKKRHFNKLSKEVSLGMNVSYFSGLCEALNAYGNKRRHRWKASLKRDYFNTPWAIISFCAAVVLLILTFIQAVCSLLSLKSK</sequence>
<reference evidence="2 3" key="1">
    <citation type="submission" date="2020-04" db="EMBL/GenBank/DDBJ databases">
        <title>Plant Genome Project.</title>
        <authorList>
            <person name="Zhang R.-G."/>
        </authorList>
    </citation>
    <scope>NUCLEOTIDE SEQUENCE [LARGE SCALE GENOMIC DNA]</scope>
    <source>
        <strain evidence="2">YNK0</strain>
        <tissue evidence="2">Leaf</tissue>
    </source>
</reference>
<dbReference type="OrthoDB" id="672127at2759"/>
<dbReference type="Pfam" id="PF03140">
    <property type="entry name" value="DUF247"/>
    <property type="match status" value="2"/>
</dbReference>
<evidence type="ECO:0000256" key="1">
    <source>
        <dbReference type="SAM" id="Phobius"/>
    </source>
</evidence>
<dbReference type="EMBL" id="JABCRI010000019">
    <property type="protein sequence ID" value="KAF8389091.1"/>
    <property type="molecule type" value="Genomic_DNA"/>
</dbReference>
<keyword evidence="1" id="KW-0812">Transmembrane</keyword>
<dbReference type="AlphaFoldDB" id="A0A834YNU9"/>
<dbReference type="OMA" id="REMENWA"/>
<dbReference type="InterPro" id="IPR004158">
    <property type="entry name" value="DUF247_pln"/>
</dbReference>
<feature type="transmembrane region" description="Helical" evidence="1">
    <location>
        <begin position="283"/>
        <end position="309"/>
    </location>
</feature>
<comment type="caution">
    <text evidence="2">The sequence shown here is derived from an EMBL/GenBank/DDBJ whole genome shotgun (WGS) entry which is preliminary data.</text>
</comment>
<keyword evidence="3" id="KW-1185">Reference proteome</keyword>
<keyword evidence="1" id="KW-0472">Membrane</keyword>
<evidence type="ECO:0000313" key="3">
    <source>
        <dbReference type="Proteomes" id="UP000655225"/>
    </source>
</evidence>